<feature type="transmembrane region" description="Helical" evidence="2">
    <location>
        <begin position="206"/>
        <end position="228"/>
    </location>
</feature>
<evidence type="ECO:0000313" key="4">
    <source>
        <dbReference type="EMBL" id="GGH84228.1"/>
    </source>
</evidence>
<dbReference type="PANTHER" id="PTHR30590:SF2">
    <property type="entry name" value="INNER MEMBRANE PROTEIN"/>
    <property type="match status" value="1"/>
</dbReference>
<feature type="transmembrane region" description="Helical" evidence="2">
    <location>
        <begin position="51"/>
        <end position="75"/>
    </location>
</feature>
<feature type="transmembrane region" description="Helical" evidence="2">
    <location>
        <begin position="284"/>
        <end position="303"/>
    </location>
</feature>
<accession>A0ABQ2A181</accession>
<keyword evidence="5" id="KW-1185">Reference proteome</keyword>
<feature type="transmembrane region" description="Helical" evidence="2">
    <location>
        <begin position="12"/>
        <end position="31"/>
    </location>
</feature>
<dbReference type="Proteomes" id="UP000605427">
    <property type="component" value="Unassembled WGS sequence"/>
</dbReference>
<feature type="compositionally biased region" description="Basic and acidic residues" evidence="1">
    <location>
        <begin position="398"/>
        <end position="414"/>
    </location>
</feature>
<dbReference type="RefSeq" id="WP_172241087.1">
    <property type="nucleotide sequence ID" value="NZ_BMDD01000005.1"/>
</dbReference>
<feature type="transmembrane region" description="Helical" evidence="2">
    <location>
        <begin position="95"/>
        <end position="112"/>
    </location>
</feature>
<proteinExistence type="predicted"/>
<reference evidence="5" key="1">
    <citation type="journal article" date="2019" name="Int. J. Syst. Evol. Microbiol.">
        <title>The Global Catalogue of Microorganisms (GCM) 10K type strain sequencing project: providing services to taxonomists for standard genome sequencing and annotation.</title>
        <authorList>
            <consortium name="The Broad Institute Genomics Platform"/>
            <consortium name="The Broad Institute Genome Sequencing Center for Infectious Disease"/>
            <person name="Wu L."/>
            <person name="Ma J."/>
        </authorList>
    </citation>
    <scope>NUCLEOTIDE SEQUENCE [LARGE SCALE GENOMIC DNA]</scope>
    <source>
        <strain evidence="5">CCM 8702</strain>
    </source>
</reference>
<name>A0ABQ2A181_9BACL</name>
<feature type="transmembrane region" description="Helical" evidence="2">
    <location>
        <begin position="118"/>
        <end position="133"/>
    </location>
</feature>
<protein>
    <recommendedName>
        <fullName evidence="3">DUF418 domain-containing protein</fullName>
    </recommendedName>
</protein>
<dbReference type="PANTHER" id="PTHR30590">
    <property type="entry name" value="INNER MEMBRANE PROTEIN"/>
    <property type="match status" value="1"/>
</dbReference>
<comment type="caution">
    <text evidence="4">The sequence shown here is derived from an EMBL/GenBank/DDBJ whole genome shotgun (WGS) entry which is preliminary data.</text>
</comment>
<dbReference type="Pfam" id="PF04235">
    <property type="entry name" value="DUF418"/>
    <property type="match status" value="1"/>
</dbReference>
<evidence type="ECO:0000256" key="1">
    <source>
        <dbReference type="SAM" id="MobiDB-lite"/>
    </source>
</evidence>
<feature type="transmembrane region" description="Helical" evidence="2">
    <location>
        <begin position="140"/>
        <end position="157"/>
    </location>
</feature>
<dbReference type="EMBL" id="BMDD01000005">
    <property type="protein sequence ID" value="GGH84228.1"/>
    <property type="molecule type" value="Genomic_DNA"/>
</dbReference>
<feature type="region of interest" description="Disordered" evidence="1">
    <location>
        <begin position="394"/>
        <end position="414"/>
    </location>
</feature>
<gene>
    <name evidence="4" type="ORF">GCM10007362_38790</name>
</gene>
<evidence type="ECO:0000313" key="5">
    <source>
        <dbReference type="Proteomes" id="UP000605427"/>
    </source>
</evidence>
<feature type="transmembrane region" description="Helical" evidence="2">
    <location>
        <begin position="324"/>
        <end position="343"/>
    </location>
</feature>
<dbReference type="InterPro" id="IPR007349">
    <property type="entry name" value="DUF418"/>
</dbReference>
<feature type="transmembrane region" description="Helical" evidence="2">
    <location>
        <begin position="249"/>
        <end position="272"/>
    </location>
</feature>
<keyword evidence="2" id="KW-1133">Transmembrane helix</keyword>
<evidence type="ECO:0000256" key="2">
    <source>
        <dbReference type="SAM" id="Phobius"/>
    </source>
</evidence>
<organism evidence="4 5">
    <name type="scientific">Saccharibacillus endophyticus</name>
    <dbReference type="NCBI Taxonomy" id="2060666"/>
    <lineage>
        <taxon>Bacteria</taxon>
        <taxon>Bacillati</taxon>
        <taxon>Bacillota</taxon>
        <taxon>Bacilli</taxon>
        <taxon>Bacillales</taxon>
        <taxon>Paenibacillaceae</taxon>
        <taxon>Saccharibacillus</taxon>
    </lineage>
</organism>
<dbReference type="InterPro" id="IPR052529">
    <property type="entry name" value="Bact_Transport_Assoc"/>
</dbReference>
<sequence length="414" mass="45582">MELTQSKRIHLIDGLRGFSLSGIIVANMLIFQYGLLGETMPELFGIAGADFAFHSFLFIAVVGSFMPIFAFMFGLGMVKLADSLKARELRPKCHLARRFLLLFILGMLHATFLWEGDILTFYGATGFFLLLFLNRKPKTLLVWAALLLAIMGVLGAFPSDTGVTEFGDSEHTRTYVMQSRDVYGSGTYEEIKDFRNNADPFGTGEAWIMAVAVLLAPLMIAPMFLLGMRAAKVGTFDDPVAMRRTYARRAAVFVSVGLLTKSFSVIAPQFGASGLPGVGIGDTLGGSLLALGYIYAFALLYASSRRFAILKRFEAVGRLSLTNYLMQSVICTTIFYGYGLGLFGRAGVAVGTLIVLAVYAAQLWLSPLYLNKFRSGPVEKALRVWTYLSWKGQPRKPVRVEPPENAELSERIRA</sequence>
<keyword evidence="2" id="KW-0812">Transmembrane</keyword>
<feature type="transmembrane region" description="Helical" evidence="2">
    <location>
        <begin position="349"/>
        <end position="370"/>
    </location>
</feature>
<evidence type="ECO:0000259" key="3">
    <source>
        <dbReference type="Pfam" id="PF04235"/>
    </source>
</evidence>
<keyword evidence="2" id="KW-0472">Membrane</keyword>
<feature type="domain" description="DUF418" evidence="3">
    <location>
        <begin position="231"/>
        <end position="388"/>
    </location>
</feature>